<comment type="caution">
    <text evidence="2">The sequence shown here is derived from an EMBL/GenBank/DDBJ whole genome shotgun (WGS) entry which is preliminary data.</text>
</comment>
<evidence type="ECO:0000313" key="3">
    <source>
        <dbReference type="Proteomes" id="UP001321473"/>
    </source>
</evidence>
<sequence length="120" mass="13161">MLKKVTSPVKFGEPCAARYAQPFSVYCLEKPPSEQEHSDSLTAVGFNDTLLFTYETAATVDKKASAVSAHLSHGTPPFVILPDCSGACWESLRKKGQDSSFGIRNGSLPTHLMPMRKEER</sequence>
<dbReference type="AlphaFoldDB" id="A0AAQ4EIU3"/>
<proteinExistence type="predicted"/>
<evidence type="ECO:0000256" key="1">
    <source>
        <dbReference type="SAM" id="MobiDB-lite"/>
    </source>
</evidence>
<evidence type="ECO:0000313" key="2">
    <source>
        <dbReference type="EMBL" id="KAK8774531.1"/>
    </source>
</evidence>
<organism evidence="2 3">
    <name type="scientific">Amblyomma americanum</name>
    <name type="common">Lone star tick</name>
    <dbReference type="NCBI Taxonomy" id="6943"/>
    <lineage>
        <taxon>Eukaryota</taxon>
        <taxon>Metazoa</taxon>
        <taxon>Ecdysozoa</taxon>
        <taxon>Arthropoda</taxon>
        <taxon>Chelicerata</taxon>
        <taxon>Arachnida</taxon>
        <taxon>Acari</taxon>
        <taxon>Parasitiformes</taxon>
        <taxon>Ixodida</taxon>
        <taxon>Ixodoidea</taxon>
        <taxon>Ixodidae</taxon>
        <taxon>Amblyomminae</taxon>
        <taxon>Amblyomma</taxon>
    </lineage>
</organism>
<feature type="region of interest" description="Disordered" evidence="1">
    <location>
        <begin position="97"/>
        <end position="120"/>
    </location>
</feature>
<accession>A0AAQ4EIU3</accession>
<protein>
    <submittedName>
        <fullName evidence="2">Uncharacterized protein</fullName>
    </submittedName>
</protein>
<dbReference type="Proteomes" id="UP001321473">
    <property type="component" value="Unassembled WGS sequence"/>
</dbReference>
<gene>
    <name evidence="2" type="ORF">V5799_010941</name>
</gene>
<dbReference type="EMBL" id="JARKHS020015346">
    <property type="protein sequence ID" value="KAK8774531.1"/>
    <property type="molecule type" value="Genomic_DNA"/>
</dbReference>
<reference evidence="2 3" key="1">
    <citation type="journal article" date="2023" name="Arcadia Sci">
        <title>De novo assembly of a long-read Amblyomma americanum tick genome.</title>
        <authorList>
            <person name="Chou S."/>
            <person name="Poskanzer K.E."/>
            <person name="Rollins M."/>
            <person name="Thuy-Boun P.S."/>
        </authorList>
    </citation>
    <scope>NUCLEOTIDE SEQUENCE [LARGE SCALE GENOMIC DNA]</scope>
    <source>
        <strain evidence="2">F_SG_1</strain>
        <tissue evidence="2">Salivary glands</tissue>
    </source>
</reference>
<name>A0AAQ4EIU3_AMBAM</name>
<keyword evidence="3" id="KW-1185">Reference proteome</keyword>